<evidence type="ECO:0000313" key="1">
    <source>
        <dbReference type="EMBL" id="THG55066.1"/>
    </source>
</evidence>
<accession>A0AC61S838</accession>
<evidence type="ECO:0000313" key="2">
    <source>
        <dbReference type="Proteomes" id="UP000305401"/>
    </source>
</evidence>
<keyword evidence="2" id="KW-1185">Reference proteome</keyword>
<reference evidence="1" key="1">
    <citation type="submission" date="2019-04" db="EMBL/GenBank/DDBJ databases">
        <title>Microbes associate with the intestines of laboratory mice.</title>
        <authorList>
            <person name="Navarre W."/>
            <person name="Wong E."/>
            <person name="Huang K.C."/>
            <person name="Tropini C."/>
            <person name="Ng K."/>
            <person name="Yu B."/>
        </authorList>
    </citation>
    <scope>NUCLEOTIDE SEQUENCE</scope>
    <source>
        <strain evidence="1">NM86_A22</strain>
    </source>
</reference>
<name>A0AC61S838_9BACT</name>
<organism evidence="1 2">
    <name type="scientific">Muribaculum caecicola</name>
    <dbReference type="NCBI Taxonomy" id="3038144"/>
    <lineage>
        <taxon>Bacteria</taxon>
        <taxon>Pseudomonadati</taxon>
        <taxon>Bacteroidota</taxon>
        <taxon>Bacteroidia</taxon>
        <taxon>Bacteroidales</taxon>
        <taxon>Muribaculaceae</taxon>
        <taxon>Muribaculum</taxon>
    </lineage>
</organism>
<dbReference type="EMBL" id="SSTG01000005">
    <property type="protein sequence ID" value="THG55066.1"/>
    <property type="molecule type" value="Genomic_DNA"/>
</dbReference>
<comment type="caution">
    <text evidence="1">The sequence shown here is derived from an EMBL/GenBank/DDBJ whole genome shotgun (WGS) entry which is preliminary data.</text>
</comment>
<proteinExistence type="predicted"/>
<sequence>MEFEKIDIHELLPQQEPFVMVGKLCHFDMEKTSTVTEIVSDNIFVENGVFTPSGIIENIAQTCAARIGYVNKYILKKGIQLGFIGAIRNLNLYRCPKIGEVVETSIITIEEIFGMTLVTATVKVGDEVIAESQMKIALSEMESQSNQ</sequence>
<protein>
    <submittedName>
        <fullName evidence="1">Pseudouridylate synthase</fullName>
    </submittedName>
</protein>
<gene>
    <name evidence="1" type="ORF">E5990_00985</name>
</gene>
<dbReference type="Proteomes" id="UP000305401">
    <property type="component" value="Unassembled WGS sequence"/>
</dbReference>